<evidence type="ECO:0000256" key="1">
    <source>
        <dbReference type="ARBA" id="ARBA00001962"/>
    </source>
</evidence>
<evidence type="ECO:0000313" key="8">
    <source>
        <dbReference type="EMBL" id="KAF5199213.1"/>
    </source>
</evidence>
<comment type="cofactor">
    <cofactor evidence="1">
        <name>Fe cation</name>
        <dbReference type="ChEBI" id="CHEBI:24875"/>
    </cofactor>
</comment>
<comment type="similarity">
    <text evidence="2 6">Belongs to the iron/ascorbate-dependent oxidoreductase family.</text>
</comment>
<feature type="domain" description="Fe2OG dioxygenase" evidence="7">
    <location>
        <begin position="237"/>
        <end position="337"/>
    </location>
</feature>
<keyword evidence="4 6" id="KW-0560">Oxidoreductase</keyword>
<evidence type="ECO:0000256" key="3">
    <source>
        <dbReference type="ARBA" id="ARBA00022723"/>
    </source>
</evidence>
<dbReference type="PROSITE" id="PS51471">
    <property type="entry name" value="FE2OG_OXY"/>
    <property type="match status" value="1"/>
</dbReference>
<dbReference type="AlphaFoldDB" id="A0A7J6WQH1"/>
<dbReference type="InterPro" id="IPR044861">
    <property type="entry name" value="IPNS-like_FE2OG_OXY"/>
</dbReference>
<dbReference type="InterPro" id="IPR027443">
    <property type="entry name" value="IPNS-like_sf"/>
</dbReference>
<evidence type="ECO:0000259" key="7">
    <source>
        <dbReference type="PROSITE" id="PS51471"/>
    </source>
</evidence>
<dbReference type="EMBL" id="JABWDY010012306">
    <property type="protein sequence ID" value="KAF5199213.1"/>
    <property type="molecule type" value="Genomic_DNA"/>
</dbReference>
<evidence type="ECO:0000256" key="4">
    <source>
        <dbReference type="ARBA" id="ARBA00023002"/>
    </source>
</evidence>
<evidence type="ECO:0000256" key="5">
    <source>
        <dbReference type="ARBA" id="ARBA00023004"/>
    </source>
</evidence>
<dbReference type="Gene3D" id="2.60.120.330">
    <property type="entry name" value="B-lactam Antibiotic, Isopenicillin N Synthase, Chain"/>
    <property type="match status" value="1"/>
</dbReference>
<dbReference type="FunFam" id="2.60.120.330:FF:000001">
    <property type="entry name" value="Protein SRG1"/>
    <property type="match status" value="1"/>
</dbReference>
<dbReference type="InterPro" id="IPR050295">
    <property type="entry name" value="Plant_2OG-oxidoreductases"/>
</dbReference>
<dbReference type="Pfam" id="PF14226">
    <property type="entry name" value="DIOX_N"/>
    <property type="match status" value="1"/>
</dbReference>
<keyword evidence="5 6" id="KW-0408">Iron</keyword>
<proteinExistence type="inferred from homology"/>
<dbReference type="PANTHER" id="PTHR47991">
    <property type="entry name" value="OXOGLUTARATE/IRON-DEPENDENT DIOXYGENASE"/>
    <property type="match status" value="1"/>
</dbReference>
<protein>
    <submittedName>
        <fullName evidence="8">Srg1</fullName>
    </submittedName>
</protein>
<dbReference type="SUPFAM" id="SSF51197">
    <property type="entry name" value="Clavaminate synthase-like"/>
    <property type="match status" value="1"/>
</dbReference>
<name>A0A7J6WQH1_THATH</name>
<dbReference type="Proteomes" id="UP000554482">
    <property type="component" value="Unassembled WGS sequence"/>
</dbReference>
<comment type="caution">
    <text evidence="8">The sequence shown here is derived from an EMBL/GenBank/DDBJ whole genome shotgun (WGS) entry which is preliminary data.</text>
</comment>
<dbReference type="InterPro" id="IPR005123">
    <property type="entry name" value="Oxoglu/Fe-dep_dioxygenase_dom"/>
</dbReference>
<dbReference type="Pfam" id="PF03171">
    <property type="entry name" value="2OG-FeII_Oxy"/>
    <property type="match status" value="1"/>
</dbReference>
<dbReference type="InterPro" id="IPR026992">
    <property type="entry name" value="DIOX_N"/>
</dbReference>
<accession>A0A7J6WQH1</accession>
<keyword evidence="9" id="KW-1185">Reference proteome</keyword>
<dbReference type="GO" id="GO:0097295">
    <property type="term" value="P:morphine biosynthetic process"/>
    <property type="evidence" value="ECO:0007669"/>
    <property type="project" value="UniProtKB-ARBA"/>
</dbReference>
<reference evidence="8 9" key="1">
    <citation type="submission" date="2020-06" db="EMBL/GenBank/DDBJ databases">
        <title>Transcriptomic and genomic resources for Thalictrum thalictroides and T. hernandezii: Facilitating candidate gene discovery in an emerging model plant lineage.</title>
        <authorList>
            <person name="Arias T."/>
            <person name="Riano-Pachon D.M."/>
            <person name="Di Stilio V.S."/>
        </authorList>
    </citation>
    <scope>NUCLEOTIDE SEQUENCE [LARGE SCALE GENOMIC DNA]</scope>
    <source>
        <strain evidence="9">cv. WT478/WT964</strain>
        <tissue evidence="8">Leaves</tissue>
    </source>
</reference>
<evidence type="ECO:0000256" key="6">
    <source>
        <dbReference type="RuleBase" id="RU003682"/>
    </source>
</evidence>
<keyword evidence="3 6" id="KW-0479">Metal-binding</keyword>
<dbReference type="GO" id="GO:0016706">
    <property type="term" value="F:2-oxoglutarate-dependent dioxygenase activity"/>
    <property type="evidence" value="ECO:0007669"/>
    <property type="project" value="UniProtKB-ARBA"/>
</dbReference>
<dbReference type="OrthoDB" id="288590at2759"/>
<evidence type="ECO:0000313" key="9">
    <source>
        <dbReference type="Proteomes" id="UP000554482"/>
    </source>
</evidence>
<sequence>MLNFLSQLAISSSSCRKILSCSTTKLCRFMEGSKQLSFVSRLVPNVQELAKQPIHTIPPRYVRTDLDTTPTIVSADPSSTPTVPVIDMEKMLNSDNKDSEIDRLHSACMDWGFFQLVNHGVDTTLVEKTKHEIQEFFGLPIEEKRKFWQLENELEGFGQAFVVSDEQKLDWGDIFAIKTLPINARKPHLFPKLPLPFRDAIDAYSLELKLLAMKILGMMEKALKIDGKEITELFEDGTQSMRMNYYPPCPQPEKVIGLTPHSDAVGITILLQINEMEGLQVKKDGIWIPIKPLRNAFVVNIGDILEIVTNGIYRSIEHRATVNKLKERLSIATFYNPINKEFGPAHSLVTEKSPALFRRIAAKDYFKGLFARELGGKSYLDVMRINN</sequence>
<organism evidence="8 9">
    <name type="scientific">Thalictrum thalictroides</name>
    <name type="common">Rue-anemone</name>
    <name type="synonym">Anemone thalictroides</name>
    <dbReference type="NCBI Taxonomy" id="46969"/>
    <lineage>
        <taxon>Eukaryota</taxon>
        <taxon>Viridiplantae</taxon>
        <taxon>Streptophyta</taxon>
        <taxon>Embryophyta</taxon>
        <taxon>Tracheophyta</taxon>
        <taxon>Spermatophyta</taxon>
        <taxon>Magnoliopsida</taxon>
        <taxon>Ranunculales</taxon>
        <taxon>Ranunculaceae</taxon>
        <taxon>Thalictroideae</taxon>
        <taxon>Thalictrum</taxon>
    </lineage>
</organism>
<evidence type="ECO:0000256" key="2">
    <source>
        <dbReference type="ARBA" id="ARBA00008056"/>
    </source>
</evidence>
<gene>
    <name evidence="8" type="ORF">FRX31_011200</name>
</gene>
<dbReference type="GO" id="GO:0046872">
    <property type="term" value="F:metal ion binding"/>
    <property type="evidence" value="ECO:0007669"/>
    <property type="project" value="UniProtKB-KW"/>
</dbReference>